<protein>
    <recommendedName>
        <fullName evidence="10">Bifunctional hemolysin/adenylate cyclase</fullName>
    </recommendedName>
</protein>
<keyword evidence="4" id="KW-0800">Toxin</keyword>
<dbReference type="PANTHER" id="PTHR38340:SF1">
    <property type="entry name" value="S-LAYER PROTEIN"/>
    <property type="match status" value="1"/>
</dbReference>
<comment type="subcellular location">
    <subcellularLocation>
        <location evidence="1">Membrane</location>
    </subcellularLocation>
    <subcellularLocation>
        <location evidence="2">Secreted</location>
    </subcellularLocation>
</comment>
<keyword evidence="5" id="KW-0677">Repeat</keyword>
<keyword evidence="6" id="KW-0843">Virulence</keyword>
<keyword evidence="3" id="KW-0964">Secreted</keyword>
<dbReference type="PRINTS" id="PR01488">
    <property type="entry name" value="RTXTOXINA"/>
</dbReference>
<evidence type="ECO:0000256" key="6">
    <source>
        <dbReference type="ARBA" id="ARBA00023026"/>
    </source>
</evidence>
<evidence type="ECO:0000256" key="3">
    <source>
        <dbReference type="ARBA" id="ARBA00022525"/>
    </source>
</evidence>
<dbReference type="InterPro" id="IPR011049">
    <property type="entry name" value="Serralysin-like_metalloprot_C"/>
</dbReference>
<comment type="caution">
    <text evidence="8">The sequence shown here is derived from an EMBL/GenBank/DDBJ whole genome shotgun (WGS) entry which is preliminary data.</text>
</comment>
<evidence type="ECO:0000256" key="5">
    <source>
        <dbReference type="ARBA" id="ARBA00022737"/>
    </source>
</evidence>
<evidence type="ECO:0000313" key="8">
    <source>
        <dbReference type="EMBL" id="MCV2891241.1"/>
    </source>
</evidence>
<evidence type="ECO:0008006" key="10">
    <source>
        <dbReference type="Google" id="ProtNLM"/>
    </source>
</evidence>
<reference evidence="8 9" key="1">
    <citation type="submission" date="2022-10" db="EMBL/GenBank/DDBJ databases">
        <title>Ruegeria sp. nov., isolated from ocean surface sediments.</title>
        <authorList>
            <person name="He W."/>
            <person name="Xue H.-P."/>
            <person name="Zhang D.-F."/>
        </authorList>
    </citation>
    <scope>NUCLEOTIDE SEQUENCE [LARGE SCALE GENOMIC DNA]</scope>
    <source>
        <strain evidence="8 9">XHP0148</strain>
    </source>
</reference>
<keyword evidence="7" id="KW-0472">Membrane</keyword>
<evidence type="ECO:0000256" key="4">
    <source>
        <dbReference type="ARBA" id="ARBA00022656"/>
    </source>
</evidence>
<evidence type="ECO:0000256" key="2">
    <source>
        <dbReference type="ARBA" id="ARBA00004613"/>
    </source>
</evidence>
<sequence>MTLASTIFLNPTEPVDLGAASGSAAVVALPDGSYLIVHTRWNTPGGSDNRLAHSSNTTAQRYDANGTPLGEAFELFSSDGGLLGVDFESRTLPDGRVFVNLTTVMSGGGGAATLHVRELGGGGAPVADPVQLSGAPIERYSHFSTEVLADGRILVVGQVGSALVTQLFGTDGLPAGSATEIVPSVGFGGLVATQTAPDGQVLVIWREQNYESSPFSVEDPIAQFRATFLNPADGSTSPVFVLRAPDPLFQGGDGLISIEHLEISDAGVLAIWSQFEYDVFQNRSNVTFERFDLDGTPLGETMVLGPVTGTELSVAPMGQGLYLFGWARTGVYPEPNTGIDLKIFDASGQGFLSQISPFTSEIEDGYVRGPVVARVGDRIVVLGNVDGNTQMRLLDAREPVSGTAGDDTLNLTEAGYLLGLDGNDLLIGSDQADVLDSGRGRDELRGGGGDDLLIARDGNNTIDGGAGNNLLFLDPIPTPLVFGETALLDPDGTLRLHHGDMVETIRNIQYLKIGEGFETPLNSHLMAWSQEGEHDFILGSAEGETLDGNEGNDRIQGRGGNDTLFGGIGEDQLFGGEGSDEIHGGDGNDYIHGADPLADTTSDLRDVVYAGSGDDTVHGGYGNDLIYGMDGDDIIAGGFGVDELIGQGGNDVITGSAFSDVIFGNDGNDFVNGGFGHDRINGGTGADKFFHVGVEGHGSDWVQDYSATDGDVLFFGNSSATRAQFQVNFAHTENAAGERAGEDAVMEAFVIYRPTGQIMWALVDGEGQSSINLQIGADVYDLLA</sequence>
<dbReference type="InterPro" id="IPR018511">
    <property type="entry name" value="Hemolysin-typ_Ca-bd_CS"/>
</dbReference>
<proteinExistence type="predicted"/>
<evidence type="ECO:0000256" key="1">
    <source>
        <dbReference type="ARBA" id="ARBA00004370"/>
    </source>
</evidence>
<dbReference type="PRINTS" id="PR00313">
    <property type="entry name" value="CABNDNGRPT"/>
</dbReference>
<name>A0ABT3ASX5_9RHOB</name>
<dbReference type="Proteomes" id="UP001320899">
    <property type="component" value="Unassembled WGS sequence"/>
</dbReference>
<evidence type="ECO:0000256" key="7">
    <source>
        <dbReference type="ARBA" id="ARBA00023136"/>
    </source>
</evidence>
<keyword evidence="9" id="KW-1185">Reference proteome</keyword>
<accession>A0ABT3ASX5</accession>
<dbReference type="Gene3D" id="2.150.10.10">
    <property type="entry name" value="Serralysin-like metalloprotease, C-terminal"/>
    <property type="match status" value="3"/>
</dbReference>
<dbReference type="InterPro" id="IPR003995">
    <property type="entry name" value="RTX_toxin_determinant-A"/>
</dbReference>
<dbReference type="PANTHER" id="PTHR38340">
    <property type="entry name" value="S-LAYER PROTEIN"/>
    <property type="match status" value="1"/>
</dbReference>
<evidence type="ECO:0000313" key="9">
    <source>
        <dbReference type="Proteomes" id="UP001320899"/>
    </source>
</evidence>
<dbReference type="InterPro" id="IPR001343">
    <property type="entry name" value="Hemolysn_Ca-bd"/>
</dbReference>
<gene>
    <name evidence="8" type="ORF">OE747_23215</name>
</gene>
<dbReference type="Pfam" id="PF00353">
    <property type="entry name" value="HemolysinCabind"/>
    <property type="match status" value="4"/>
</dbReference>
<dbReference type="PROSITE" id="PS00330">
    <property type="entry name" value="HEMOLYSIN_CALCIUM"/>
    <property type="match status" value="4"/>
</dbReference>
<dbReference type="SUPFAM" id="SSF51120">
    <property type="entry name" value="beta-Roll"/>
    <property type="match status" value="3"/>
</dbReference>
<dbReference type="InterPro" id="IPR050557">
    <property type="entry name" value="RTX_toxin/Mannuronan_C5-epim"/>
</dbReference>
<organism evidence="8 9">
    <name type="scientific">Ruegeria aquimaris</name>
    <dbReference type="NCBI Taxonomy" id="2984333"/>
    <lineage>
        <taxon>Bacteria</taxon>
        <taxon>Pseudomonadati</taxon>
        <taxon>Pseudomonadota</taxon>
        <taxon>Alphaproteobacteria</taxon>
        <taxon>Rhodobacterales</taxon>
        <taxon>Roseobacteraceae</taxon>
        <taxon>Ruegeria</taxon>
    </lineage>
</organism>
<dbReference type="RefSeq" id="WP_263830843.1">
    <property type="nucleotide sequence ID" value="NZ_JAOWLB010000032.1"/>
</dbReference>
<dbReference type="EMBL" id="JAOWLB010000032">
    <property type="protein sequence ID" value="MCV2891241.1"/>
    <property type="molecule type" value="Genomic_DNA"/>
</dbReference>